<organism evidence="12 13">
    <name type="scientific">Salinisphaera dokdonensis CL-ES53</name>
    <dbReference type="NCBI Taxonomy" id="1304272"/>
    <lineage>
        <taxon>Bacteria</taxon>
        <taxon>Pseudomonadati</taxon>
        <taxon>Pseudomonadota</taxon>
        <taxon>Gammaproteobacteria</taxon>
        <taxon>Salinisphaerales</taxon>
        <taxon>Salinisphaeraceae</taxon>
        <taxon>Salinisphaera</taxon>
    </lineage>
</organism>
<keyword evidence="5 9" id="KW-0862">Zinc</keyword>
<dbReference type="Gene3D" id="3.40.390.10">
    <property type="entry name" value="Collagenase (Catalytic Domain)"/>
    <property type="match status" value="1"/>
</dbReference>
<name>A0ABV2AZQ7_9GAMM</name>
<evidence type="ECO:0000256" key="4">
    <source>
        <dbReference type="ARBA" id="ARBA00022801"/>
    </source>
</evidence>
<feature type="domain" description="Oligopeptidase A N-terminal" evidence="11">
    <location>
        <begin position="36"/>
        <end position="156"/>
    </location>
</feature>
<sequence length="690" mass="77143">MTEAQNNPLLTMLEGGQLPDFSAIAPEHAEPAVEQMITDARRAVDRAIAQSVDPSWENLVAPLDAAEDRIERAFSPVSHLHAVMDAPEWREAYQACLPKLTAFSSEIGQNTALFEAVQRLRDADVFDTLDAAQQRVVNDMLRDFRLSGVALDDEAKARFAEIAQRMSELSTNFQQNLLDATQAWRKHVTDEAELSGLPDSARALLAQNAANKDLDGWLVTLDAPSFIAVMTHADNRELRAEIYEAFSSRASEVGPQGGEYDNSAIMDEILALRHEAAGLLGFDNYAEKSLATKMADSPNQIEAFLLDLAERSRAPAEAELAELEALAAEDGIKDMQAWDVGYYGEKLKEQRYNYSAEDLRPYFQAPQVIDGLFKVVERLYDIRITALDDVSTWHEDVTVYEIRDAENTRRGVFYLDPYAREGKRGGAWMDGFQTRRAGADGIQLPVAFLTCNFSPPIGDEPALLTHDEVTTLFHEFGHGLHHMLTQVDYGPISGISGVEWDAVELPSQFMENWCWERESLDLFAAHYQTGEPLPQELFDKLYASRNHMAGWQMLRQVEISLFDLRLHRDYAPQQGQSILDTLAAVRAEVAVMQPPSINRFPHSFMHIFAGGYAAGYYSYKWAEVLSADAFAAFEESSLFDKATGRRFLAEVLERGATRDALDNFVAFRGREPSIDALLRHSGLAEGERAA</sequence>
<evidence type="ECO:0000256" key="7">
    <source>
        <dbReference type="ARBA" id="ARBA00024603"/>
    </source>
</evidence>
<evidence type="ECO:0000256" key="3">
    <source>
        <dbReference type="ARBA" id="ARBA00022723"/>
    </source>
</evidence>
<dbReference type="InterPro" id="IPR001567">
    <property type="entry name" value="Pept_M3A_M3B_dom"/>
</dbReference>
<evidence type="ECO:0000256" key="8">
    <source>
        <dbReference type="ARBA" id="ARBA00026100"/>
    </source>
</evidence>
<gene>
    <name evidence="12" type="ORF">SADO_07577</name>
</gene>
<dbReference type="InterPro" id="IPR034005">
    <property type="entry name" value="M3A_DCP"/>
</dbReference>
<keyword evidence="6 9" id="KW-0482">Metalloprotease</keyword>
<keyword evidence="4 9" id="KW-0378">Hydrolase</keyword>
<dbReference type="InterPro" id="IPR045666">
    <property type="entry name" value="OpdA_N"/>
</dbReference>
<evidence type="ECO:0000256" key="2">
    <source>
        <dbReference type="ARBA" id="ARBA00022670"/>
    </source>
</evidence>
<comment type="catalytic activity">
    <reaction evidence="7">
        <text>Hydrolysis of oligopeptides, with broad specificity. Gly or Ala commonly occur as P1 or P1' residues, but more distant residues are also important, as is shown by the fact that Z-Gly-Pro-Gly-|-Gly-Pro-Ala is cleaved, but not Z-(Gly)(5).</text>
        <dbReference type="EC" id="3.4.24.70"/>
    </reaction>
</comment>
<evidence type="ECO:0000259" key="10">
    <source>
        <dbReference type="Pfam" id="PF01432"/>
    </source>
</evidence>
<feature type="domain" description="Peptidase M3A/M3B catalytic" evidence="10">
    <location>
        <begin position="229"/>
        <end position="682"/>
    </location>
</feature>
<comment type="cofactor">
    <cofactor evidence="9">
        <name>Zn(2+)</name>
        <dbReference type="ChEBI" id="CHEBI:29105"/>
    </cofactor>
    <text evidence="9">Binds 1 zinc ion.</text>
</comment>
<dbReference type="RefSeq" id="WP_353110594.1">
    <property type="nucleotide sequence ID" value="NZ_APND01000002.1"/>
</dbReference>
<keyword evidence="2 9" id="KW-0645">Protease</keyword>
<evidence type="ECO:0000256" key="6">
    <source>
        <dbReference type="ARBA" id="ARBA00023049"/>
    </source>
</evidence>
<evidence type="ECO:0000256" key="5">
    <source>
        <dbReference type="ARBA" id="ARBA00022833"/>
    </source>
</evidence>
<protein>
    <recommendedName>
        <fullName evidence="8">oligopeptidase A</fullName>
        <ecNumber evidence="8">3.4.24.70</ecNumber>
    </recommendedName>
</protein>
<dbReference type="Gene3D" id="1.20.1050.40">
    <property type="entry name" value="Endopeptidase. Chain P, domain 1"/>
    <property type="match status" value="1"/>
</dbReference>
<dbReference type="CDD" id="cd06456">
    <property type="entry name" value="M3A_DCP"/>
    <property type="match status" value="1"/>
</dbReference>
<keyword evidence="3 9" id="KW-0479">Metal-binding</keyword>
<proteinExistence type="inferred from homology"/>
<dbReference type="InterPro" id="IPR024080">
    <property type="entry name" value="Neurolysin/TOP_N"/>
</dbReference>
<accession>A0ABV2AZQ7</accession>
<dbReference type="InterPro" id="IPR024077">
    <property type="entry name" value="Neurolysin/TOP_dom2"/>
</dbReference>
<dbReference type="Pfam" id="PF19310">
    <property type="entry name" value="TOP_N"/>
    <property type="match status" value="1"/>
</dbReference>
<dbReference type="Pfam" id="PF01432">
    <property type="entry name" value="Peptidase_M3"/>
    <property type="match status" value="1"/>
</dbReference>
<dbReference type="PANTHER" id="PTHR43660:SF1">
    <property type="entry name" value="DIPEPTIDYL CARBOXYPEPTIDASE"/>
    <property type="match status" value="1"/>
</dbReference>
<evidence type="ECO:0000313" key="13">
    <source>
        <dbReference type="Proteomes" id="UP001460888"/>
    </source>
</evidence>
<dbReference type="EMBL" id="APND01000002">
    <property type="protein sequence ID" value="MES1929098.1"/>
    <property type="molecule type" value="Genomic_DNA"/>
</dbReference>
<dbReference type="PANTHER" id="PTHR43660">
    <property type="entry name" value="DIPEPTIDYL CARBOXYPEPTIDASE"/>
    <property type="match status" value="1"/>
</dbReference>
<comment type="caution">
    <text evidence="12">The sequence shown here is derived from an EMBL/GenBank/DDBJ whole genome shotgun (WGS) entry which is preliminary data.</text>
</comment>
<evidence type="ECO:0000259" key="11">
    <source>
        <dbReference type="Pfam" id="PF19310"/>
    </source>
</evidence>
<dbReference type="Gene3D" id="1.10.1370.10">
    <property type="entry name" value="Neurolysin, domain 3"/>
    <property type="match status" value="1"/>
</dbReference>
<keyword evidence="13" id="KW-1185">Reference proteome</keyword>
<evidence type="ECO:0000256" key="1">
    <source>
        <dbReference type="ARBA" id="ARBA00006040"/>
    </source>
</evidence>
<dbReference type="SUPFAM" id="SSF55486">
    <property type="entry name" value="Metalloproteases ('zincins'), catalytic domain"/>
    <property type="match status" value="1"/>
</dbReference>
<evidence type="ECO:0000256" key="9">
    <source>
        <dbReference type="RuleBase" id="RU003435"/>
    </source>
</evidence>
<dbReference type="InterPro" id="IPR045090">
    <property type="entry name" value="Pept_M3A_M3B"/>
</dbReference>
<dbReference type="EC" id="3.4.24.70" evidence="8"/>
<dbReference type="InterPro" id="IPR024079">
    <property type="entry name" value="MetalloPept_cat_dom_sf"/>
</dbReference>
<evidence type="ECO:0000313" key="12">
    <source>
        <dbReference type="EMBL" id="MES1929098.1"/>
    </source>
</evidence>
<reference evidence="12 13" key="1">
    <citation type="submission" date="2013-03" db="EMBL/GenBank/DDBJ databases">
        <title>Salinisphaera dokdonensis CL-ES53 Genome Sequencing.</title>
        <authorList>
            <person name="Li C."/>
            <person name="Lai Q."/>
            <person name="Shao Z."/>
        </authorList>
    </citation>
    <scope>NUCLEOTIDE SEQUENCE [LARGE SCALE GENOMIC DNA]</scope>
    <source>
        <strain evidence="12 13">CL-ES53</strain>
    </source>
</reference>
<comment type="similarity">
    <text evidence="1 9">Belongs to the peptidase M3 family.</text>
</comment>
<dbReference type="Proteomes" id="UP001460888">
    <property type="component" value="Unassembled WGS sequence"/>
</dbReference>